<dbReference type="Proteomes" id="UP000275727">
    <property type="component" value="Chromosome"/>
</dbReference>
<dbReference type="KEGG" id="smic:SmB9_14380"/>
<reference evidence="1 2" key="1">
    <citation type="submission" date="2018-06" db="EMBL/GenBank/DDBJ databases">
        <title>Complete Genome Sequence of the Microcystin-Degrading Bacterium Sphingosinicella microcystinivorans Strain B-9.</title>
        <authorList>
            <person name="Jin H."/>
            <person name="Nishizawa T."/>
            <person name="Guo Y."/>
            <person name="Nishizawa A."/>
            <person name="Park H."/>
            <person name="Kato H."/>
            <person name="Tsuji K."/>
            <person name="Harada K."/>
        </authorList>
    </citation>
    <scope>NUCLEOTIDE SEQUENCE [LARGE SCALE GENOMIC DNA]</scope>
    <source>
        <strain evidence="1 2">B9</strain>
    </source>
</reference>
<evidence type="ECO:0000313" key="2">
    <source>
        <dbReference type="Proteomes" id="UP000275727"/>
    </source>
</evidence>
<dbReference type="PROSITE" id="PS51257">
    <property type="entry name" value="PROKAR_LIPOPROTEIN"/>
    <property type="match status" value="1"/>
</dbReference>
<evidence type="ECO:0000313" key="1">
    <source>
        <dbReference type="EMBL" id="BBE33780.1"/>
    </source>
</evidence>
<organism evidence="1 2">
    <name type="scientific">Sphingosinicella microcystinivorans</name>
    <dbReference type="NCBI Taxonomy" id="335406"/>
    <lineage>
        <taxon>Bacteria</taxon>
        <taxon>Pseudomonadati</taxon>
        <taxon>Pseudomonadota</taxon>
        <taxon>Alphaproteobacteria</taxon>
        <taxon>Sphingomonadales</taxon>
        <taxon>Sphingosinicellaceae</taxon>
        <taxon>Sphingosinicella</taxon>
    </lineage>
</organism>
<protein>
    <recommendedName>
        <fullName evidence="3">Lipoprotein</fullName>
    </recommendedName>
</protein>
<dbReference type="Pfam" id="PF20101">
    <property type="entry name" value="DUF6491"/>
    <property type="match status" value="1"/>
</dbReference>
<name>A0AAD1D560_SPHMI</name>
<evidence type="ECO:0008006" key="3">
    <source>
        <dbReference type="Google" id="ProtNLM"/>
    </source>
</evidence>
<dbReference type="InterPro" id="IPR045500">
    <property type="entry name" value="DUF6491"/>
</dbReference>
<proteinExistence type="predicted"/>
<dbReference type="EMBL" id="AP018711">
    <property type="protein sequence ID" value="BBE33780.1"/>
    <property type="molecule type" value="Genomic_DNA"/>
</dbReference>
<dbReference type="AlphaFoldDB" id="A0AAD1D560"/>
<gene>
    <name evidence="1" type="ORF">SmB9_14380</name>
</gene>
<accession>A0AAD1D560</accession>
<sequence length="133" mass="14624">MEIEHMRSLFLLTAVALAGCAANDGPARQEALAAVPGKAVGEPVTCIQLRDVDRVEAVNDYVAFFHMRGSRMYRMDFPQSCRGLKNDAFRHSTSIAQYCRGDIITTFDTTTKMTTGSCGLSSFTPWELPPKGE</sequence>